<name>A0A7S3GGH9_9EUKA</name>
<feature type="compositionally biased region" description="Pro residues" evidence="1">
    <location>
        <begin position="40"/>
        <end position="49"/>
    </location>
</feature>
<reference evidence="2" key="1">
    <citation type="submission" date="2021-01" db="EMBL/GenBank/DDBJ databases">
        <authorList>
            <person name="Corre E."/>
            <person name="Pelletier E."/>
            <person name="Niang G."/>
            <person name="Scheremetjew M."/>
            <person name="Finn R."/>
            <person name="Kale V."/>
            <person name="Holt S."/>
            <person name="Cochrane G."/>
            <person name="Meng A."/>
            <person name="Brown T."/>
            <person name="Cohen L."/>
        </authorList>
    </citation>
    <scope>NUCLEOTIDE SEQUENCE</scope>
    <source>
        <strain evidence="2">NIES-2562</strain>
    </source>
</reference>
<dbReference type="EMBL" id="HBIB01042632">
    <property type="protein sequence ID" value="CAE0265567.1"/>
    <property type="molecule type" value="Transcribed_RNA"/>
</dbReference>
<organism evidence="2">
    <name type="scientific">Palpitomonas bilix</name>
    <dbReference type="NCBI Taxonomy" id="652834"/>
    <lineage>
        <taxon>Eukaryota</taxon>
        <taxon>Eukaryota incertae sedis</taxon>
    </lineage>
</organism>
<evidence type="ECO:0000313" key="2">
    <source>
        <dbReference type="EMBL" id="CAE0265567.1"/>
    </source>
</evidence>
<protein>
    <submittedName>
        <fullName evidence="2">Uncharacterized protein</fullName>
    </submittedName>
</protein>
<evidence type="ECO:0000256" key="1">
    <source>
        <dbReference type="SAM" id="MobiDB-lite"/>
    </source>
</evidence>
<feature type="compositionally biased region" description="Basic residues" evidence="1">
    <location>
        <begin position="50"/>
        <end position="67"/>
    </location>
</feature>
<proteinExistence type="predicted"/>
<sequence length="160" mass="17842">MRIRIFGIPVTKEIGQGKYEALSLAALAATVGIECNSPPYHPHAPSPLPKPHHAHTHHTPHTTHHSPHTAPMVKAREIAFRSCLKSASQLISGGIIAKFIAQETYRSHQLEQGDNVRVSDSLAGVQEQQEDVLKLYRARRYREIRAEYLDKFGAPKPSDE</sequence>
<dbReference type="AlphaFoldDB" id="A0A7S3GGH9"/>
<gene>
    <name evidence="2" type="ORF">PBIL07802_LOCUS27905</name>
</gene>
<feature type="region of interest" description="Disordered" evidence="1">
    <location>
        <begin position="40"/>
        <end position="70"/>
    </location>
</feature>
<accession>A0A7S3GGH9</accession>